<dbReference type="KEGG" id="kbi:30205808"/>
<reference evidence="7" key="1">
    <citation type="submission" date="2013-07" db="EMBL/GenBank/DDBJ databases">
        <title>The Genome Sequence of Cryptococcus bestiolae CBS10118.</title>
        <authorList>
            <consortium name="The Broad Institute Genome Sequencing Platform"/>
            <person name="Cuomo C."/>
            <person name="Litvintseva A."/>
            <person name="Chen Y."/>
            <person name="Heitman J."/>
            <person name="Sun S."/>
            <person name="Springer D."/>
            <person name="Dromer F."/>
            <person name="Young S.K."/>
            <person name="Zeng Q."/>
            <person name="Gargeya S."/>
            <person name="Fitzgerald M."/>
            <person name="Abouelleil A."/>
            <person name="Alvarado L."/>
            <person name="Berlin A.M."/>
            <person name="Chapman S.B."/>
            <person name="Dewar J."/>
            <person name="Goldberg J."/>
            <person name="Griggs A."/>
            <person name="Gujja S."/>
            <person name="Hansen M."/>
            <person name="Howarth C."/>
            <person name="Imamovic A."/>
            <person name="Larimer J."/>
            <person name="McCowan C."/>
            <person name="Murphy C."/>
            <person name="Pearson M."/>
            <person name="Priest M."/>
            <person name="Roberts A."/>
            <person name="Saif S."/>
            <person name="Shea T."/>
            <person name="Sykes S."/>
            <person name="Wortman J."/>
            <person name="Nusbaum C."/>
            <person name="Birren B."/>
        </authorList>
    </citation>
    <scope>NUCLEOTIDE SEQUENCE [LARGE SCALE GENOMIC DNA]</scope>
    <source>
        <strain evidence="7">CBS 10118</strain>
    </source>
</reference>
<gene>
    <name evidence="7" type="ORF">I302_01409</name>
    <name evidence="8" type="ORF">I302_102716</name>
</gene>
<keyword evidence="2" id="KW-0805">Transcription regulation</keyword>
<dbReference type="PANTHER" id="PTHR31845:SF19">
    <property type="entry name" value="TRANSCRIPTION FACTOR DOMAIN-CONTAINING PROTEIN"/>
    <property type="match status" value="1"/>
</dbReference>
<feature type="region of interest" description="Disordered" evidence="6">
    <location>
        <begin position="32"/>
        <end position="64"/>
    </location>
</feature>
<evidence type="ECO:0000256" key="1">
    <source>
        <dbReference type="ARBA" id="ARBA00004123"/>
    </source>
</evidence>
<reference evidence="7" key="3">
    <citation type="submission" date="2014-01" db="EMBL/GenBank/DDBJ databases">
        <title>Evolution of pathogenesis and genome organization in the Tremellales.</title>
        <authorList>
            <person name="Cuomo C."/>
            <person name="Litvintseva A."/>
            <person name="Heitman J."/>
            <person name="Chen Y."/>
            <person name="Sun S."/>
            <person name="Springer D."/>
            <person name="Dromer F."/>
            <person name="Young S."/>
            <person name="Zeng Q."/>
            <person name="Chapman S."/>
            <person name="Gujja S."/>
            <person name="Saif S."/>
            <person name="Birren B."/>
        </authorList>
    </citation>
    <scope>NUCLEOTIDE SEQUENCE</scope>
    <source>
        <strain evidence="7">CBS 10118</strain>
    </source>
</reference>
<dbReference type="GO" id="GO:0000981">
    <property type="term" value="F:DNA-binding transcription factor activity, RNA polymerase II-specific"/>
    <property type="evidence" value="ECO:0007669"/>
    <property type="project" value="TreeGrafter"/>
</dbReference>
<dbReference type="OrthoDB" id="2598072at2759"/>
<reference evidence="8" key="2">
    <citation type="submission" date="2013-07" db="EMBL/GenBank/DDBJ databases">
        <authorList>
            <consortium name="The Broad Institute Genome Sequencing Platform"/>
            <person name="Cuomo C."/>
            <person name="Litvintseva A."/>
            <person name="Chen Y."/>
            <person name="Heitman J."/>
            <person name="Sun S."/>
            <person name="Springer D."/>
            <person name="Dromer F."/>
            <person name="Young S.K."/>
            <person name="Zeng Q."/>
            <person name="Gargeya S."/>
            <person name="Fitzgerald M."/>
            <person name="Abouelleil A."/>
            <person name="Alvarado L."/>
            <person name="Berlin A.M."/>
            <person name="Chapman S.B."/>
            <person name="Dewar J."/>
            <person name="Goldberg J."/>
            <person name="Griggs A."/>
            <person name="Gujja S."/>
            <person name="Hansen M."/>
            <person name="Howarth C."/>
            <person name="Imamovic A."/>
            <person name="Larimer J."/>
            <person name="McCowan C."/>
            <person name="Murphy C."/>
            <person name="Pearson M."/>
            <person name="Priest M."/>
            <person name="Roberts A."/>
            <person name="Saif S."/>
            <person name="Shea T."/>
            <person name="Sykes S."/>
            <person name="Wortman J."/>
            <person name="Nusbaum C."/>
            <person name="Birren B."/>
        </authorList>
    </citation>
    <scope>NUCLEOTIDE SEQUENCE</scope>
    <source>
        <strain evidence="8">CBS 10118</strain>
    </source>
</reference>
<dbReference type="GO" id="GO:0000976">
    <property type="term" value="F:transcription cis-regulatory region binding"/>
    <property type="evidence" value="ECO:0007669"/>
    <property type="project" value="TreeGrafter"/>
</dbReference>
<dbReference type="EMBL" id="KI894018">
    <property type="protein sequence ID" value="OCF29896.1"/>
    <property type="molecule type" value="Genomic_DNA"/>
</dbReference>
<name>A0A1B9GFV3_9TREE</name>
<keyword evidence="4" id="KW-0804">Transcription</keyword>
<proteinExistence type="predicted"/>
<evidence type="ECO:0000256" key="4">
    <source>
        <dbReference type="ARBA" id="ARBA00023163"/>
    </source>
</evidence>
<keyword evidence="9" id="KW-1185">Reference proteome</keyword>
<dbReference type="AlphaFoldDB" id="A0A1B9GFV3"/>
<organism evidence="7">
    <name type="scientific">Kwoniella bestiolae CBS 10118</name>
    <dbReference type="NCBI Taxonomy" id="1296100"/>
    <lineage>
        <taxon>Eukaryota</taxon>
        <taxon>Fungi</taxon>
        <taxon>Dikarya</taxon>
        <taxon>Basidiomycota</taxon>
        <taxon>Agaricomycotina</taxon>
        <taxon>Tremellomycetes</taxon>
        <taxon>Tremellales</taxon>
        <taxon>Cryptococcaceae</taxon>
        <taxon>Kwoniella</taxon>
    </lineage>
</organism>
<reference evidence="8" key="4">
    <citation type="submission" date="2024-02" db="EMBL/GenBank/DDBJ databases">
        <title>Comparative genomics of Cryptococcus and Kwoniella reveals pathogenesis evolution and contrasting modes of karyotype evolution via chromosome fusion or intercentromeric recombination.</title>
        <authorList>
            <person name="Coelho M.A."/>
            <person name="David-Palma M."/>
            <person name="Shea T."/>
            <person name="Bowers K."/>
            <person name="McGinley-Smith S."/>
            <person name="Mohammad A.W."/>
            <person name="Gnirke A."/>
            <person name="Yurkov A.M."/>
            <person name="Nowrousian M."/>
            <person name="Sun S."/>
            <person name="Cuomo C.A."/>
            <person name="Heitman J."/>
        </authorList>
    </citation>
    <scope>NUCLEOTIDE SEQUENCE</scope>
    <source>
        <strain evidence="8">CBS 10118</strain>
    </source>
</reference>
<feature type="compositionally biased region" description="Polar residues" evidence="6">
    <location>
        <begin position="35"/>
        <end position="57"/>
    </location>
</feature>
<evidence type="ECO:0000256" key="3">
    <source>
        <dbReference type="ARBA" id="ARBA00023125"/>
    </source>
</evidence>
<sequence>MLASTFSASQDQRHDPIADISLQSETHGLHVAPNIPSSPTNHITTPGQSSATRTTGQGAPGPRFQGWYRSLADPETYGLIHRGMMTRTHEGLRDPIEAGVITEGQAEVAFQIFKHHFAAVFPHPHFLRVRSKLPSHPFLRSACLFYTTRCSSHISIFNPAQVRRLETNLIDNINAYHYGCPPSFEGVMAAYILSLIPHDWTENSTGQPELEPTRTAGLAYGQAREIGSVNFERLLQTLRSGMPLKLIEDRVNQARLHLGVITRHLWLTISRCPWSVVSPLVHQTQRELLDFLLQSDSHSEVDQHVDVEYACLETIMKFSATWRQLETVETPMSAEVRSSTDIVRRLGREFDELRSKTAVSYARNVWFIYRLPTPILTAEVIDAWLDGMTEGLRTATEFIRQCLAEKWDLTTIPKACGTALVLSVLAISTGIIHYKHHFPELLLPGELDIEGVLREMQDYLSRCGHGLTMMLERSQENLEEYRIQILNQLVADDEYRYLVPENNVFGSQVDNEPGSGSGVLDLFSGLDTWWNWQLPQQPTADDNGPPAFLY</sequence>
<comment type="subcellular location">
    <subcellularLocation>
        <location evidence="1">Nucleus</location>
    </subcellularLocation>
</comment>
<evidence type="ECO:0008006" key="10">
    <source>
        <dbReference type="Google" id="ProtNLM"/>
    </source>
</evidence>
<evidence type="ECO:0000313" key="9">
    <source>
        <dbReference type="Proteomes" id="UP000092730"/>
    </source>
</evidence>
<dbReference type="Proteomes" id="UP000092730">
    <property type="component" value="Chromosome 1"/>
</dbReference>
<dbReference type="PANTHER" id="PTHR31845">
    <property type="entry name" value="FINGER DOMAIN PROTEIN, PUTATIVE-RELATED"/>
    <property type="match status" value="1"/>
</dbReference>
<accession>A0A1B9GFV3</accession>
<dbReference type="RefSeq" id="XP_019050966.1">
    <property type="nucleotide sequence ID" value="XM_019188088.1"/>
</dbReference>
<dbReference type="GeneID" id="30205808"/>
<keyword evidence="5" id="KW-0539">Nucleus</keyword>
<dbReference type="InterPro" id="IPR051089">
    <property type="entry name" value="prtT"/>
</dbReference>
<dbReference type="GO" id="GO:0005634">
    <property type="term" value="C:nucleus"/>
    <property type="evidence" value="ECO:0007669"/>
    <property type="project" value="UniProtKB-SubCell"/>
</dbReference>
<dbReference type="EMBL" id="CP144541">
    <property type="protein sequence ID" value="WVW80730.1"/>
    <property type="molecule type" value="Genomic_DNA"/>
</dbReference>
<keyword evidence="3" id="KW-0238">DNA-binding</keyword>
<evidence type="ECO:0000313" key="7">
    <source>
        <dbReference type="EMBL" id="OCF29896.1"/>
    </source>
</evidence>
<dbReference type="VEuPathDB" id="FungiDB:I302_01409"/>
<evidence type="ECO:0000256" key="5">
    <source>
        <dbReference type="ARBA" id="ARBA00023242"/>
    </source>
</evidence>
<protein>
    <recommendedName>
        <fullName evidence="10">Transcription factor domain-containing protein</fullName>
    </recommendedName>
</protein>
<evidence type="ECO:0000256" key="2">
    <source>
        <dbReference type="ARBA" id="ARBA00023015"/>
    </source>
</evidence>
<evidence type="ECO:0000313" key="8">
    <source>
        <dbReference type="EMBL" id="WVW80730.1"/>
    </source>
</evidence>
<evidence type="ECO:0000256" key="6">
    <source>
        <dbReference type="SAM" id="MobiDB-lite"/>
    </source>
</evidence>